<name>A0A7W7FWC3_9PSEU</name>
<proteinExistence type="predicted"/>
<dbReference type="GO" id="GO:0006355">
    <property type="term" value="P:regulation of DNA-templated transcription"/>
    <property type="evidence" value="ECO:0007669"/>
    <property type="project" value="InterPro"/>
</dbReference>
<sequence length="951" mass="101284">MSLSSRMLLGRAAELARIDPLLDEVVAGAGHAVLLDGDPGCGKTALLGVVQESALHRGIQLFAGCAEEIEQHLPFAAVSGALDLRTSSTDWRRATIAHQIRHGGRLAVPVADRELVVVVESILSLLDELCVDGPLALVVDDLHWADSSSVQVLHQVGKALRDLPVLLIAATRSVPRTSALERLRRSLVSRGGVLVPVGPLPAPDVRELAEQALGARVGPVLLELLGTAGGNPLYVRELLDGLLRHGGIAITGGTAEATVRRAPGSLSAAILDRLDFLTPRTTEALGACALLGSGHTVSEIAVVTGQSVPHTTSALADAVAAGVLIVEQDRLVFQHDLVRQALHDAMPAPLRAVRHLEAGLALAGAGVTVERVAEQLAAGEPSGDARVLAWLGEYAEQLTLRMPETAVALLGTATALGDPADPLLPRLRVHLACALMRCGQVSAAEDQARRALASRPEPAEECTLRWLLAHAPYADGRPDLALTEIRHALDSPAVSALEATRFRAFASVVLFTLGEFGRAEGYAWQAERQARELGDTRSLVDAYETLAMVHRLRGHSQDAMDFTARALRLAPAAEITGDRLIALHLIRAYALLELGRAEAAEAETGLARRIAEQRWGTLVAQCRLDRAVVLLAGGDWDDALAEVRSGPEPDERWEALPLHSLAAIIEAHRGNLAAARGYLDAVARTVRPTTGAPFYEFLPLWAHSLLELCERGPQEALRRFLTTADRGLTPKIRASLAWLFPGLVSLALDAGNQVLAERLTNDIRVLLGPGSGAGLHAVDRHCQGLLHQDPAPLRAAAQLYEGTSWVLFRARCDEDLAAVLAATGDPVAARAPFDAALAVYLRLGADWDVHRAESRLRAHGVYRGARGTRGRPKTGLVSLTGTERRVAGLVAAGLSNPAVAERLFVSRRTVQFHVSNILAKLGLSSRVELATLLAREPDGAGNRLPRQVTGE</sequence>
<evidence type="ECO:0000259" key="4">
    <source>
        <dbReference type="PROSITE" id="PS50043"/>
    </source>
</evidence>
<dbReference type="Gene3D" id="1.25.40.10">
    <property type="entry name" value="Tetratricopeptide repeat domain"/>
    <property type="match status" value="2"/>
</dbReference>
<dbReference type="Gene3D" id="1.10.10.10">
    <property type="entry name" value="Winged helix-like DNA-binding domain superfamily/Winged helix DNA-binding domain"/>
    <property type="match status" value="1"/>
</dbReference>
<dbReference type="Pfam" id="PF13191">
    <property type="entry name" value="AAA_16"/>
    <property type="match status" value="1"/>
</dbReference>
<dbReference type="GO" id="GO:0003677">
    <property type="term" value="F:DNA binding"/>
    <property type="evidence" value="ECO:0007669"/>
    <property type="project" value="UniProtKB-KW"/>
</dbReference>
<dbReference type="EMBL" id="JACHMH010000001">
    <property type="protein sequence ID" value="MBB4679910.1"/>
    <property type="molecule type" value="Genomic_DNA"/>
</dbReference>
<dbReference type="PANTHER" id="PTHR16305">
    <property type="entry name" value="TESTICULAR SOLUBLE ADENYLYL CYCLASE"/>
    <property type="match status" value="1"/>
</dbReference>
<dbReference type="PRINTS" id="PR00038">
    <property type="entry name" value="HTHLUXR"/>
</dbReference>
<keyword evidence="5" id="KW-0238">DNA-binding</keyword>
<dbReference type="PROSITE" id="PS00622">
    <property type="entry name" value="HTH_LUXR_1"/>
    <property type="match status" value="1"/>
</dbReference>
<dbReference type="GO" id="GO:0005737">
    <property type="term" value="C:cytoplasm"/>
    <property type="evidence" value="ECO:0007669"/>
    <property type="project" value="TreeGrafter"/>
</dbReference>
<dbReference type="InterPro" id="IPR011990">
    <property type="entry name" value="TPR-like_helical_dom_sf"/>
</dbReference>
<dbReference type="InterPro" id="IPR019734">
    <property type="entry name" value="TPR_rpt"/>
</dbReference>
<dbReference type="RefSeq" id="WP_185005605.1">
    <property type="nucleotide sequence ID" value="NZ_BAAAUI010000017.1"/>
</dbReference>
<dbReference type="InterPro" id="IPR036388">
    <property type="entry name" value="WH-like_DNA-bd_sf"/>
</dbReference>
<dbReference type="InterPro" id="IPR000792">
    <property type="entry name" value="Tscrpt_reg_LuxR_C"/>
</dbReference>
<dbReference type="SUPFAM" id="SSF46894">
    <property type="entry name" value="C-terminal effector domain of the bipartite response regulators"/>
    <property type="match status" value="1"/>
</dbReference>
<evidence type="ECO:0000313" key="6">
    <source>
        <dbReference type="Proteomes" id="UP000533598"/>
    </source>
</evidence>
<comment type="caution">
    <text evidence="5">The sequence shown here is derived from an EMBL/GenBank/DDBJ whole genome shotgun (WGS) entry which is preliminary data.</text>
</comment>
<dbReference type="InterPro" id="IPR041664">
    <property type="entry name" value="AAA_16"/>
</dbReference>
<protein>
    <submittedName>
        <fullName evidence="5">DNA-binding CsgD family transcriptional regulator/tetratricopeptide (TPR) repeat protein</fullName>
    </submittedName>
</protein>
<dbReference type="SUPFAM" id="SSF52540">
    <property type="entry name" value="P-loop containing nucleoside triphosphate hydrolases"/>
    <property type="match status" value="1"/>
</dbReference>
<evidence type="ECO:0000256" key="3">
    <source>
        <dbReference type="PROSITE-ProRule" id="PRU00339"/>
    </source>
</evidence>
<dbReference type="AlphaFoldDB" id="A0A7W7FWC3"/>
<evidence type="ECO:0000313" key="5">
    <source>
        <dbReference type="EMBL" id="MBB4679910.1"/>
    </source>
</evidence>
<keyword evidence="2" id="KW-0067">ATP-binding</keyword>
<evidence type="ECO:0000256" key="1">
    <source>
        <dbReference type="ARBA" id="ARBA00022741"/>
    </source>
</evidence>
<organism evidence="5 6">
    <name type="scientific">Crossiella cryophila</name>
    <dbReference type="NCBI Taxonomy" id="43355"/>
    <lineage>
        <taxon>Bacteria</taxon>
        <taxon>Bacillati</taxon>
        <taxon>Actinomycetota</taxon>
        <taxon>Actinomycetes</taxon>
        <taxon>Pseudonocardiales</taxon>
        <taxon>Pseudonocardiaceae</taxon>
        <taxon>Crossiella</taxon>
    </lineage>
</organism>
<dbReference type="GO" id="GO:0004016">
    <property type="term" value="F:adenylate cyclase activity"/>
    <property type="evidence" value="ECO:0007669"/>
    <property type="project" value="TreeGrafter"/>
</dbReference>
<dbReference type="Proteomes" id="UP000533598">
    <property type="component" value="Unassembled WGS sequence"/>
</dbReference>
<feature type="domain" description="HTH luxR-type" evidence="4">
    <location>
        <begin position="872"/>
        <end position="937"/>
    </location>
</feature>
<feature type="repeat" description="TPR" evidence="3">
    <location>
        <begin position="540"/>
        <end position="573"/>
    </location>
</feature>
<dbReference type="PROSITE" id="PS50005">
    <property type="entry name" value="TPR"/>
    <property type="match status" value="1"/>
</dbReference>
<dbReference type="SMART" id="SM00421">
    <property type="entry name" value="HTH_LUXR"/>
    <property type="match status" value="1"/>
</dbReference>
<dbReference type="InterPro" id="IPR016032">
    <property type="entry name" value="Sig_transdc_resp-reg_C-effctor"/>
</dbReference>
<dbReference type="PROSITE" id="PS50043">
    <property type="entry name" value="HTH_LUXR_2"/>
    <property type="match status" value="1"/>
</dbReference>
<accession>A0A7W7FWC3</accession>
<keyword evidence="1" id="KW-0547">Nucleotide-binding</keyword>
<keyword evidence="6" id="KW-1185">Reference proteome</keyword>
<reference evidence="5 6" key="1">
    <citation type="submission" date="2020-08" db="EMBL/GenBank/DDBJ databases">
        <title>Sequencing the genomes of 1000 actinobacteria strains.</title>
        <authorList>
            <person name="Klenk H.-P."/>
        </authorList>
    </citation>
    <scope>NUCLEOTIDE SEQUENCE [LARGE SCALE GENOMIC DNA]</scope>
    <source>
        <strain evidence="5 6">DSM 44230</strain>
    </source>
</reference>
<dbReference type="PANTHER" id="PTHR16305:SF35">
    <property type="entry name" value="TRANSCRIPTIONAL ACTIVATOR DOMAIN"/>
    <property type="match status" value="1"/>
</dbReference>
<dbReference type="Pfam" id="PF00196">
    <property type="entry name" value="GerE"/>
    <property type="match status" value="1"/>
</dbReference>
<dbReference type="CDD" id="cd06170">
    <property type="entry name" value="LuxR_C_like"/>
    <property type="match status" value="1"/>
</dbReference>
<dbReference type="SUPFAM" id="SSF48452">
    <property type="entry name" value="TPR-like"/>
    <property type="match status" value="2"/>
</dbReference>
<evidence type="ECO:0000256" key="2">
    <source>
        <dbReference type="ARBA" id="ARBA00022840"/>
    </source>
</evidence>
<dbReference type="InterPro" id="IPR027417">
    <property type="entry name" value="P-loop_NTPase"/>
</dbReference>
<dbReference type="GO" id="GO:0005524">
    <property type="term" value="F:ATP binding"/>
    <property type="evidence" value="ECO:0007669"/>
    <property type="project" value="UniProtKB-KW"/>
</dbReference>
<gene>
    <name evidence="5" type="ORF">HNR67_006028</name>
</gene>
<keyword evidence="3" id="KW-0802">TPR repeat</keyword>